<evidence type="ECO:0000256" key="8">
    <source>
        <dbReference type="ARBA" id="ARBA00022786"/>
    </source>
</evidence>
<proteinExistence type="predicted"/>
<feature type="region of interest" description="Disordered" evidence="13">
    <location>
        <begin position="394"/>
        <end position="449"/>
    </location>
</feature>
<accession>A0AAN7KHG3</accession>
<evidence type="ECO:0000313" key="16">
    <source>
        <dbReference type="Proteomes" id="UP001346149"/>
    </source>
</evidence>
<dbReference type="EMBL" id="JAXQNO010000022">
    <property type="protein sequence ID" value="KAK4766920.1"/>
    <property type="molecule type" value="Genomic_DNA"/>
</dbReference>
<dbReference type="InterPro" id="IPR050776">
    <property type="entry name" value="Ank_Repeat/CDKN_Inhibitor"/>
</dbReference>
<feature type="repeat" description="ANK" evidence="11">
    <location>
        <begin position="80"/>
        <end position="112"/>
    </location>
</feature>
<dbReference type="InterPro" id="IPR002110">
    <property type="entry name" value="Ankyrin_rpt"/>
</dbReference>
<evidence type="ECO:0000256" key="2">
    <source>
        <dbReference type="ARBA" id="ARBA00004906"/>
    </source>
</evidence>
<feature type="compositionally biased region" description="Polar residues" evidence="13">
    <location>
        <begin position="432"/>
        <end position="441"/>
    </location>
</feature>
<dbReference type="PROSITE" id="PS50088">
    <property type="entry name" value="ANK_REPEAT"/>
    <property type="match status" value="4"/>
</dbReference>
<dbReference type="Gene3D" id="3.30.40.10">
    <property type="entry name" value="Zinc/RING finger domain, C3HC4 (zinc finger)"/>
    <property type="match status" value="1"/>
</dbReference>
<feature type="domain" description="RING-type" evidence="14">
    <location>
        <begin position="325"/>
        <end position="375"/>
    </location>
</feature>
<keyword evidence="8" id="KW-0833">Ubl conjugation pathway</keyword>
<sequence>MGQRLSCGERREGSLLRAVKNGHLEIVESMVRDDPTVLEETGGTARWSPLHMAASSGQIGVLSMLLSRFDNINPDVVNRHKQTPLMMAAMHGEMSCLQKLIEAGANILMFDSVHGRTCLHYAAIYGHSDCLQAILSAAHSSPVANSWGFARFANIRDGSGATPLHLAAGNGRCECVHILLDNTALVCASTGGYRYPGSAPLHLAARGGSLDCVRELLARGANRLQRDASGRIPYMVALKYKHGACAALLNPSAAEPLVWPSSMKFMRELNPEAKELLETALIEANKEREKSILKQSAFVDPLSFPILSDFEADEADSEDEDVEICCICFDQACTIEVRNCGHQMCVNCMLRLCCHKKPNPATFSTVAAPVCPFCRSSITRLVVVKSDAISHSNTEVEASPSRLRRPRKSVNLSEGSSSFKGLTAHIGKIAGSPNQGRTASECNEGDDKP</sequence>
<organism evidence="15 16">
    <name type="scientific">Trapa natans</name>
    <name type="common">Water chestnut</name>
    <dbReference type="NCBI Taxonomy" id="22666"/>
    <lineage>
        <taxon>Eukaryota</taxon>
        <taxon>Viridiplantae</taxon>
        <taxon>Streptophyta</taxon>
        <taxon>Embryophyta</taxon>
        <taxon>Tracheophyta</taxon>
        <taxon>Spermatophyta</taxon>
        <taxon>Magnoliopsida</taxon>
        <taxon>eudicotyledons</taxon>
        <taxon>Gunneridae</taxon>
        <taxon>Pentapetalae</taxon>
        <taxon>rosids</taxon>
        <taxon>malvids</taxon>
        <taxon>Myrtales</taxon>
        <taxon>Lythraceae</taxon>
        <taxon>Trapa</taxon>
    </lineage>
</organism>
<evidence type="ECO:0000256" key="5">
    <source>
        <dbReference type="ARBA" id="ARBA00022723"/>
    </source>
</evidence>
<dbReference type="Proteomes" id="UP001346149">
    <property type="component" value="Unassembled WGS sequence"/>
</dbReference>
<dbReference type="EC" id="2.3.2.27" evidence="3"/>
<evidence type="ECO:0000256" key="3">
    <source>
        <dbReference type="ARBA" id="ARBA00012483"/>
    </source>
</evidence>
<feature type="repeat" description="ANK" evidence="11">
    <location>
        <begin position="159"/>
        <end position="191"/>
    </location>
</feature>
<dbReference type="PANTHER" id="PTHR24201:SF15">
    <property type="entry name" value="ANKYRIN REPEAT DOMAIN-CONTAINING PROTEIN 66"/>
    <property type="match status" value="1"/>
</dbReference>
<evidence type="ECO:0000256" key="11">
    <source>
        <dbReference type="PROSITE-ProRule" id="PRU00023"/>
    </source>
</evidence>
<feature type="repeat" description="ANK" evidence="11">
    <location>
        <begin position="114"/>
        <end position="146"/>
    </location>
</feature>
<dbReference type="Pfam" id="PF00023">
    <property type="entry name" value="Ank"/>
    <property type="match status" value="1"/>
</dbReference>
<keyword evidence="6" id="KW-0677">Repeat</keyword>
<dbReference type="PROSITE" id="PS50297">
    <property type="entry name" value="ANK_REP_REGION"/>
    <property type="match status" value="3"/>
</dbReference>
<dbReference type="GO" id="GO:0008270">
    <property type="term" value="F:zinc ion binding"/>
    <property type="evidence" value="ECO:0007669"/>
    <property type="project" value="UniProtKB-KW"/>
</dbReference>
<dbReference type="SMART" id="SM00248">
    <property type="entry name" value="ANK"/>
    <property type="match status" value="6"/>
</dbReference>
<dbReference type="Pfam" id="PF12796">
    <property type="entry name" value="Ank_2"/>
    <property type="match status" value="2"/>
</dbReference>
<dbReference type="InterPro" id="IPR056760">
    <property type="entry name" value="RING_XB3-like"/>
</dbReference>
<feature type="repeat" description="ANK" evidence="11">
    <location>
        <begin position="196"/>
        <end position="228"/>
    </location>
</feature>
<dbReference type="PROSITE" id="PS50089">
    <property type="entry name" value="ZF_RING_2"/>
    <property type="match status" value="1"/>
</dbReference>
<evidence type="ECO:0000259" key="14">
    <source>
        <dbReference type="PROSITE" id="PS50089"/>
    </source>
</evidence>
<dbReference type="Pfam" id="PF24921">
    <property type="entry name" value="RING_XB3-XBAT31"/>
    <property type="match status" value="1"/>
</dbReference>
<reference evidence="15 16" key="1">
    <citation type="journal article" date="2023" name="Hortic Res">
        <title>Pangenome of water caltrop reveals structural variations and asymmetric subgenome divergence after allopolyploidization.</title>
        <authorList>
            <person name="Zhang X."/>
            <person name="Chen Y."/>
            <person name="Wang L."/>
            <person name="Yuan Y."/>
            <person name="Fang M."/>
            <person name="Shi L."/>
            <person name="Lu R."/>
            <person name="Comes H.P."/>
            <person name="Ma Y."/>
            <person name="Chen Y."/>
            <person name="Huang G."/>
            <person name="Zhou Y."/>
            <person name="Zheng Z."/>
            <person name="Qiu Y."/>
        </authorList>
    </citation>
    <scope>NUCLEOTIDE SEQUENCE [LARGE SCALE GENOMIC DNA]</scope>
    <source>
        <strain evidence="15">F231</strain>
    </source>
</reference>
<dbReference type="Gene3D" id="1.25.40.20">
    <property type="entry name" value="Ankyrin repeat-containing domain"/>
    <property type="match status" value="2"/>
</dbReference>
<evidence type="ECO:0000256" key="6">
    <source>
        <dbReference type="ARBA" id="ARBA00022737"/>
    </source>
</evidence>
<keyword evidence="9" id="KW-0862">Zinc</keyword>
<comment type="catalytic activity">
    <reaction evidence="1">
        <text>S-ubiquitinyl-[E2 ubiquitin-conjugating enzyme]-L-cysteine + [acceptor protein]-L-lysine = [E2 ubiquitin-conjugating enzyme]-L-cysteine + N(6)-ubiquitinyl-[acceptor protein]-L-lysine.</text>
        <dbReference type="EC" id="2.3.2.27"/>
    </reaction>
</comment>
<dbReference type="InterPro" id="IPR036770">
    <property type="entry name" value="Ankyrin_rpt-contain_sf"/>
</dbReference>
<keyword evidence="4" id="KW-0808">Transferase</keyword>
<dbReference type="SUPFAM" id="SSF57850">
    <property type="entry name" value="RING/U-box"/>
    <property type="match status" value="1"/>
</dbReference>
<evidence type="ECO:0000256" key="7">
    <source>
        <dbReference type="ARBA" id="ARBA00022771"/>
    </source>
</evidence>
<evidence type="ECO:0000256" key="10">
    <source>
        <dbReference type="ARBA" id="ARBA00023043"/>
    </source>
</evidence>
<dbReference type="SUPFAM" id="SSF48403">
    <property type="entry name" value="Ankyrin repeat"/>
    <property type="match status" value="1"/>
</dbReference>
<evidence type="ECO:0000256" key="12">
    <source>
        <dbReference type="PROSITE-ProRule" id="PRU00175"/>
    </source>
</evidence>
<dbReference type="PANTHER" id="PTHR24201">
    <property type="entry name" value="ANK_REP_REGION DOMAIN-CONTAINING PROTEIN"/>
    <property type="match status" value="1"/>
</dbReference>
<keyword evidence="7 12" id="KW-0863">Zinc-finger</keyword>
<name>A0AAN7KHG3_TRANT</name>
<evidence type="ECO:0000256" key="13">
    <source>
        <dbReference type="SAM" id="MobiDB-lite"/>
    </source>
</evidence>
<keyword evidence="5" id="KW-0479">Metal-binding</keyword>
<comment type="pathway">
    <text evidence="2">Protein modification; protein ubiquitination.</text>
</comment>
<evidence type="ECO:0000256" key="9">
    <source>
        <dbReference type="ARBA" id="ARBA00022833"/>
    </source>
</evidence>
<dbReference type="InterPro" id="IPR013083">
    <property type="entry name" value="Znf_RING/FYVE/PHD"/>
</dbReference>
<dbReference type="InterPro" id="IPR001841">
    <property type="entry name" value="Znf_RING"/>
</dbReference>
<keyword evidence="10 11" id="KW-0040">ANK repeat</keyword>
<evidence type="ECO:0000256" key="4">
    <source>
        <dbReference type="ARBA" id="ARBA00022679"/>
    </source>
</evidence>
<feature type="compositionally biased region" description="Polar residues" evidence="13">
    <location>
        <begin position="410"/>
        <end position="420"/>
    </location>
</feature>
<dbReference type="PROSITE" id="PS00518">
    <property type="entry name" value="ZF_RING_1"/>
    <property type="match status" value="1"/>
</dbReference>
<evidence type="ECO:0000256" key="1">
    <source>
        <dbReference type="ARBA" id="ARBA00000900"/>
    </source>
</evidence>
<gene>
    <name evidence="15" type="ORF">SAY86_014671</name>
</gene>
<dbReference type="GO" id="GO:0061630">
    <property type="term" value="F:ubiquitin protein ligase activity"/>
    <property type="evidence" value="ECO:0007669"/>
    <property type="project" value="UniProtKB-EC"/>
</dbReference>
<dbReference type="InterPro" id="IPR017907">
    <property type="entry name" value="Znf_RING_CS"/>
</dbReference>
<evidence type="ECO:0000313" key="15">
    <source>
        <dbReference type="EMBL" id="KAK4766920.1"/>
    </source>
</evidence>
<comment type="caution">
    <text evidence="15">The sequence shown here is derived from an EMBL/GenBank/DDBJ whole genome shotgun (WGS) entry which is preliminary data.</text>
</comment>
<dbReference type="AlphaFoldDB" id="A0AAN7KHG3"/>
<protein>
    <recommendedName>
        <fullName evidence="3">RING-type E3 ubiquitin transferase</fullName>
        <ecNumber evidence="3">2.3.2.27</ecNumber>
    </recommendedName>
</protein>
<keyword evidence="16" id="KW-1185">Reference proteome</keyword>